<proteinExistence type="predicted"/>
<accession>A0A7K1ULZ0</accession>
<dbReference type="EMBL" id="WRPM01000097">
    <property type="protein sequence ID" value="MVT27342.1"/>
    <property type="molecule type" value="Genomic_DNA"/>
</dbReference>
<dbReference type="OrthoDB" id="5244221at2"/>
<evidence type="ECO:0000256" key="1">
    <source>
        <dbReference type="SAM" id="Phobius"/>
    </source>
</evidence>
<keyword evidence="3" id="KW-1185">Reference proteome</keyword>
<protein>
    <submittedName>
        <fullName evidence="2">DUF3159 domain-containing protein</fullName>
    </submittedName>
</protein>
<name>A0A7K1ULZ0_9MICC</name>
<keyword evidence="1" id="KW-0812">Transmembrane</keyword>
<feature type="transmembrane region" description="Helical" evidence="1">
    <location>
        <begin position="64"/>
        <end position="81"/>
    </location>
</feature>
<feature type="transmembrane region" description="Helical" evidence="1">
    <location>
        <begin position="88"/>
        <end position="108"/>
    </location>
</feature>
<feature type="transmembrane region" description="Helical" evidence="1">
    <location>
        <begin position="167"/>
        <end position="188"/>
    </location>
</feature>
<evidence type="ECO:0000313" key="3">
    <source>
        <dbReference type="Proteomes" id="UP000460157"/>
    </source>
</evidence>
<evidence type="ECO:0000313" key="2">
    <source>
        <dbReference type="EMBL" id="MVT27342.1"/>
    </source>
</evidence>
<reference evidence="2 3" key="1">
    <citation type="submission" date="2019-12" db="EMBL/GenBank/DDBJ databases">
        <title>Nesterenkonia muleiensis sp. nov., a novel actinobacterium isolated from sap of Populus euphratica.</title>
        <authorList>
            <person name="Wang R."/>
        </authorList>
    </citation>
    <scope>NUCLEOTIDE SEQUENCE [LARGE SCALE GENOMIC DNA]</scope>
    <source>
        <strain evidence="2 3">F10</strain>
    </source>
</reference>
<sequence>MSSSSPPSADQFGAQLSGTAAKRISTREDGSLDVMGSVGGVRGIVEAGLPATAFLTAYLLTDDLAVAIGLAIAIGVLFTLARLLQRGSLVQSFSGLAGVLICAAFAHFSGEARGYYVPGFFINAGYILGLSLSVALRWPAMGILFGLIRGEGFQWRQDALRRRRYALATWLITAVLASRLVVQLPLYFAENEAALGVTRVAMGVPLYAFALWLGWMITRETPAVEDAEQKSTG</sequence>
<feature type="transmembrane region" description="Helical" evidence="1">
    <location>
        <begin position="194"/>
        <end position="215"/>
    </location>
</feature>
<keyword evidence="1" id="KW-0472">Membrane</keyword>
<dbReference type="RefSeq" id="WP_157325193.1">
    <property type="nucleotide sequence ID" value="NZ_BMFX01000003.1"/>
</dbReference>
<organism evidence="2 3">
    <name type="scientific">Nesterenkonia alkaliphila</name>
    <dbReference type="NCBI Taxonomy" id="1463631"/>
    <lineage>
        <taxon>Bacteria</taxon>
        <taxon>Bacillati</taxon>
        <taxon>Actinomycetota</taxon>
        <taxon>Actinomycetes</taxon>
        <taxon>Micrococcales</taxon>
        <taxon>Micrococcaceae</taxon>
        <taxon>Nesterenkonia</taxon>
    </lineage>
</organism>
<dbReference type="Proteomes" id="UP000460157">
    <property type="component" value="Unassembled WGS sequence"/>
</dbReference>
<keyword evidence="1" id="KW-1133">Transmembrane helix</keyword>
<dbReference type="PIRSF" id="PIRSF010219">
    <property type="entry name" value="UCP010219"/>
    <property type="match status" value="1"/>
</dbReference>
<gene>
    <name evidence="2" type="ORF">GNZ21_13445</name>
</gene>
<feature type="transmembrane region" description="Helical" evidence="1">
    <location>
        <begin position="120"/>
        <end position="147"/>
    </location>
</feature>
<dbReference type="InterPro" id="IPR016566">
    <property type="entry name" value="UCP010219"/>
</dbReference>
<comment type="caution">
    <text evidence="2">The sequence shown here is derived from an EMBL/GenBank/DDBJ whole genome shotgun (WGS) entry which is preliminary data.</text>
</comment>
<dbReference type="Pfam" id="PF11361">
    <property type="entry name" value="DUF3159"/>
    <property type="match status" value="1"/>
</dbReference>
<dbReference type="AlphaFoldDB" id="A0A7K1ULZ0"/>